<reference evidence="1 2" key="1">
    <citation type="submission" date="2011-11" db="EMBL/GenBank/DDBJ databases">
        <title>Complete genome sequence of thermophilic Geobacillus thermoleovorans CCB_US3_UF5.</title>
        <authorList>
            <person name="Muhd Sakaff M.K.L."/>
            <person name="Abdul Rahman A.Y."/>
            <person name="Saito J.A."/>
            <person name="Hou S."/>
            <person name="Alam M."/>
        </authorList>
    </citation>
    <scope>NUCLEOTIDE SEQUENCE [LARGE SCALE GENOMIC DNA]</scope>
    <source>
        <strain evidence="1 2">CCB_US3_UF5</strain>
    </source>
</reference>
<evidence type="ECO:0000313" key="2">
    <source>
        <dbReference type="Proteomes" id="UP000005636"/>
    </source>
</evidence>
<accession>A0ABN3ZRL8</accession>
<proteinExistence type="predicted"/>
<protein>
    <submittedName>
        <fullName evidence="1">Uncharacterized protein</fullName>
    </submittedName>
</protein>
<keyword evidence="2" id="KW-1185">Reference proteome</keyword>
<gene>
    <name evidence="1" type="ORF">GTCCBUS3UF5_5000</name>
</gene>
<sequence length="39" mass="4244">MSSTTNDKSSRMAGSYWTAFASLKAGEPLDNAVDVSRQY</sequence>
<name>A0ABN3ZRL8_GEOTH</name>
<organism evidence="1 2">
    <name type="scientific">Geobacillus thermoleovorans CCB_US3_UF5</name>
    <dbReference type="NCBI Taxonomy" id="1111068"/>
    <lineage>
        <taxon>Bacteria</taxon>
        <taxon>Bacillati</taxon>
        <taxon>Bacillota</taxon>
        <taxon>Bacilli</taxon>
        <taxon>Bacillales</taxon>
        <taxon>Anoxybacillaceae</taxon>
        <taxon>Geobacillus</taxon>
        <taxon>Geobacillus thermoleovorans group</taxon>
    </lineage>
</organism>
<dbReference type="Proteomes" id="UP000005636">
    <property type="component" value="Chromosome"/>
</dbReference>
<dbReference type="EMBL" id="CP003125">
    <property type="protein sequence ID" value="AEV17823.1"/>
    <property type="molecule type" value="Genomic_DNA"/>
</dbReference>
<evidence type="ECO:0000313" key="1">
    <source>
        <dbReference type="EMBL" id="AEV17823.1"/>
    </source>
</evidence>